<dbReference type="InterPro" id="IPR017853">
    <property type="entry name" value="GH"/>
</dbReference>
<evidence type="ECO:0000313" key="5">
    <source>
        <dbReference type="Proteomes" id="UP000701853"/>
    </source>
</evidence>
<comment type="caution">
    <text evidence="4">The sequence shown here is derived from an EMBL/GenBank/DDBJ whole genome shotgun (WGS) entry which is preliminary data.</text>
</comment>
<protein>
    <recommendedName>
        <fullName evidence="6">Beta-glucosidase</fullName>
    </recommendedName>
</protein>
<gene>
    <name evidence="4" type="ORF">CXB51_035535</name>
</gene>
<dbReference type="EMBL" id="JAHUZN010000013">
    <property type="protein sequence ID" value="KAG8473662.1"/>
    <property type="molecule type" value="Genomic_DNA"/>
</dbReference>
<dbReference type="PANTHER" id="PTHR10353">
    <property type="entry name" value="GLYCOSYL HYDROLASE"/>
    <property type="match status" value="1"/>
</dbReference>
<dbReference type="Pfam" id="PF00232">
    <property type="entry name" value="Glyco_hydro_1"/>
    <property type="match status" value="2"/>
</dbReference>
<evidence type="ECO:0000256" key="1">
    <source>
        <dbReference type="ARBA" id="ARBA00010838"/>
    </source>
</evidence>
<organism evidence="4 5">
    <name type="scientific">Gossypium anomalum</name>
    <dbReference type="NCBI Taxonomy" id="47600"/>
    <lineage>
        <taxon>Eukaryota</taxon>
        <taxon>Viridiplantae</taxon>
        <taxon>Streptophyta</taxon>
        <taxon>Embryophyta</taxon>
        <taxon>Tracheophyta</taxon>
        <taxon>Spermatophyta</taxon>
        <taxon>Magnoliopsida</taxon>
        <taxon>eudicotyledons</taxon>
        <taxon>Gunneridae</taxon>
        <taxon>Pentapetalae</taxon>
        <taxon>rosids</taxon>
        <taxon>malvids</taxon>
        <taxon>Malvales</taxon>
        <taxon>Malvaceae</taxon>
        <taxon>Malvoideae</taxon>
        <taxon>Gossypium</taxon>
    </lineage>
</organism>
<name>A0A8J6CG05_9ROSI</name>
<dbReference type="Proteomes" id="UP000701853">
    <property type="component" value="Chromosome 13"/>
</dbReference>
<sequence length="350" mass="41128">MVFVCSCLRFLTFAFAVTQKPQKWIGEPSSDSEESFVNVKRSDFRADFVFAASTAAAQIEGSEKSIGKGPTVWDQFIRKLPDKIVDNSSLEVAIDLYNRYKEDVLVLRDLGVDAYRFSIPWIRILPNNYSFFLRFIYIWVIKFGIKLFVTLLHFDSPETLDDKHGGFLNRSIVNDFKDYAEIWFKTFGDRVVDVQIENNNLILLPTTFFLPMQRLLGFTKRSISLDLEKLKIIFWVNRIGKTKKTNWIDPYSSAIADRVAAKRVMDFEFMEPLVRGQYPLSMRKLFMFINNGVNMKGYFYWSLFDDLEWGEGYEARFGLYYIYYNNNLKRIPKNSIKWYHDFLKGCNKLA</sequence>
<evidence type="ECO:0000256" key="2">
    <source>
        <dbReference type="RuleBase" id="RU003690"/>
    </source>
</evidence>
<dbReference type="OrthoDB" id="965386at2759"/>
<dbReference type="AlphaFoldDB" id="A0A8J6CG05"/>
<dbReference type="Gene3D" id="3.20.20.80">
    <property type="entry name" value="Glycosidases"/>
    <property type="match status" value="3"/>
</dbReference>
<keyword evidence="3" id="KW-0732">Signal</keyword>
<dbReference type="GO" id="GO:0005975">
    <property type="term" value="P:carbohydrate metabolic process"/>
    <property type="evidence" value="ECO:0007669"/>
    <property type="project" value="InterPro"/>
</dbReference>
<evidence type="ECO:0000256" key="3">
    <source>
        <dbReference type="SAM" id="SignalP"/>
    </source>
</evidence>
<keyword evidence="5" id="KW-1185">Reference proteome</keyword>
<dbReference type="PRINTS" id="PR00131">
    <property type="entry name" value="GLHYDRLASE1"/>
</dbReference>
<proteinExistence type="inferred from homology"/>
<dbReference type="InterPro" id="IPR001360">
    <property type="entry name" value="Glyco_hydro_1"/>
</dbReference>
<feature type="chain" id="PRO_5035190393" description="Beta-glucosidase" evidence="3">
    <location>
        <begin position="17"/>
        <end position="350"/>
    </location>
</feature>
<evidence type="ECO:0008006" key="6">
    <source>
        <dbReference type="Google" id="ProtNLM"/>
    </source>
</evidence>
<accession>A0A8J6CG05</accession>
<dbReference type="SUPFAM" id="SSF51445">
    <property type="entry name" value="(Trans)glycosidases"/>
    <property type="match status" value="1"/>
</dbReference>
<evidence type="ECO:0000313" key="4">
    <source>
        <dbReference type="EMBL" id="KAG8473662.1"/>
    </source>
</evidence>
<dbReference type="PANTHER" id="PTHR10353:SF154">
    <property type="entry name" value="BETA-GLUCOSIDASE 9-RELATED"/>
    <property type="match status" value="1"/>
</dbReference>
<dbReference type="GO" id="GO:0008422">
    <property type="term" value="F:beta-glucosidase activity"/>
    <property type="evidence" value="ECO:0007669"/>
    <property type="project" value="TreeGrafter"/>
</dbReference>
<reference evidence="4 5" key="1">
    <citation type="journal article" date="2021" name="bioRxiv">
        <title>The Gossypium anomalum genome as a resource for cotton improvement and evolutionary analysis of hybrid incompatibility.</title>
        <authorList>
            <person name="Grover C.E."/>
            <person name="Yuan D."/>
            <person name="Arick M.A."/>
            <person name="Miller E.R."/>
            <person name="Hu G."/>
            <person name="Peterson D.G."/>
            <person name="Wendel J.F."/>
            <person name="Udall J.A."/>
        </authorList>
    </citation>
    <scope>NUCLEOTIDE SEQUENCE [LARGE SCALE GENOMIC DNA]</scope>
    <source>
        <strain evidence="4">JFW-Udall</strain>
        <tissue evidence="4">Leaf</tissue>
    </source>
</reference>
<comment type="similarity">
    <text evidence="1 2">Belongs to the glycosyl hydrolase 1 family.</text>
</comment>
<feature type="signal peptide" evidence="3">
    <location>
        <begin position="1"/>
        <end position="16"/>
    </location>
</feature>